<dbReference type="RefSeq" id="XP_022256435.1">
    <property type="nucleotide sequence ID" value="XM_022400727.1"/>
</dbReference>
<keyword evidence="3" id="KW-1185">Reference proteome</keyword>
<name>A0ABM1TKM9_LIMPO</name>
<evidence type="ECO:0000256" key="2">
    <source>
        <dbReference type="SAM" id="SignalP"/>
    </source>
</evidence>
<feature type="region of interest" description="Disordered" evidence="1">
    <location>
        <begin position="377"/>
        <end position="402"/>
    </location>
</feature>
<feature type="compositionally biased region" description="Basic and acidic residues" evidence="1">
    <location>
        <begin position="76"/>
        <end position="147"/>
    </location>
</feature>
<dbReference type="Proteomes" id="UP000694941">
    <property type="component" value="Unplaced"/>
</dbReference>
<feature type="region of interest" description="Disordered" evidence="1">
    <location>
        <begin position="74"/>
        <end position="195"/>
    </location>
</feature>
<feature type="compositionally biased region" description="Pro residues" evidence="1">
    <location>
        <begin position="387"/>
        <end position="399"/>
    </location>
</feature>
<feature type="signal peptide" evidence="2">
    <location>
        <begin position="1"/>
        <end position="18"/>
    </location>
</feature>
<evidence type="ECO:0000313" key="3">
    <source>
        <dbReference type="Proteomes" id="UP000694941"/>
    </source>
</evidence>
<dbReference type="GeneID" id="106472128"/>
<proteinExistence type="predicted"/>
<gene>
    <name evidence="4" type="primary">LOC106472128</name>
</gene>
<keyword evidence="2" id="KW-0732">Signal</keyword>
<organism evidence="3 4">
    <name type="scientific">Limulus polyphemus</name>
    <name type="common">Atlantic horseshoe crab</name>
    <dbReference type="NCBI Taxonomy" id="6850"/>
    <lineage>
        <taxon>Eukaryota</taxon>
        <taxon>Metazoa</taxon>
        <taxon>Ecdysozoa</taxon>
        <taxon>Arthropoda</taxon>
        <taxon>Chelicerata</taxon>
        <taxon>Merostomata</taxon>
        <taxon>Xiphosura</taxon>
        <taxon>Limulidae</taxon>
        <taxon>Limulus</taxon>
    </lineage>
</organism>
<feature type="chain" id="PRO_5045546746" evidence="2">
    <location>
        <begin position="19"/>
        <end position="458"/>
    </location>
</feature>
<accession>A0ABM1TKM9</accession>
<feature type="compositionally biased region" description="Polar residues" evidence="1">
    <location>
        <begin position="149"/>
        <end position="166"/>
    </location>
</feature>
<evidence type="ECO:0000313" key="4">
    <source>
        <dbReference type="RefSeq" id="XP_022256435.1"/>
    </source>
</evidence>
<feature type="compositionally biased region" description="Low complexity" evidence="1">
    <location>
        <begin position="182"/>
        <end position="195"/>
    </location>
</feature>
<feature type="compositionally biased region" description="Basic and acidic residues" evidence="1">
    <location>
        <begin position="169"/>
        <end position="181"/>
    </location>
</feature>
<evidence type="ECO:0000256" key="1">
    <source>
        <dbReference type="SAM" id="MobiDB-lite"/>
    </source>
</evidence>
<sequence length="458" mass="51197">MSILLLCFAGVGNSGIFGGVDPSAKGHPIVISQDPWNGLHSFRPLQPGGNLTNNAPWGGLKAEAQRESVRIQWQERGLDQEQEKEKNRRVEVEKDRKEKEAIEKSKELERDREQRGFHHLHNIDRTRKRESHGRSNRGEPREVREASRSPVQISKHNIKPTNNFTTPKADVKIKEEKREDSLSPSSSSGATTSIVSEHQTVEITESQTSNNYLPQNVPHHPHFGAISKIEPNIGSASGSHLEQLPLPFTSSFKSTVSMTNSATVDTRDPYRLLDYSQVSGCGRDQIFQRYSSLHPVMPFLPYDPFHETEHARHLLNGLHVPDIASQVERGKLHPSILRQNDSSFLYASPGMLPFVPTGSLYPPPKSPFLSSITDSVTTVKNRNSSPGNPPSSIPPPPLIPLENDIVQNQHRSRDPSPVIHSTLTTSPSVLLENSRKDLYGREKCELRLQPKEADSQSR</sequence>
<protein>
    <submittedName>
        <fullName evidence="4">Protein enabled homolog</fullName>
    </submittedName>
</protein>
<reference evidence="4" key="1">
    <citation type="submission" date="2025-08" db="UniProtKB">
        <authorList>
            <consortium name="RefSeq"/>
        </authorList>
    </citation>
    <scope>IDENTIFICATION</scope>
    <source>
        <tissue evidence="4">Muscle</tissue>
    </source>
</reference>